<keyword evidence="1" id="KW-0472">Membrane</keyword>
<dbReference type="RefSeq" id="WP_308191182.1">
    <property type="nucleotide sequence ID" value="NZ_BAABCM010000003.1"/>
</dbReference>
<sequence length="114" mass="10974">MAEQGTPAGAAFALVVVLVVFFEVEVFELLDGAGAELLVLGAGAAEVVVTGGALVVGAALVTAVVAATCCTAACSEAPPQAPSTNTAATAAAASTIFLTVTRFPQLFGSASTSG</sequence>
<feature type="transmembrane region" description="Helical" evidence="1">
    <location>
        <begin position="6"/>
        <end position="30"/>
    </location>
</feature>
<evidence type="ECO:0000256" key="1">
    <source>
        <dbReference type="SAM" id="Phobius"/>
    </source>
</evidence>
<gene>
    <name evidence="2" type="ORF">GCM10022380_31840</name>
</gene>
<evidence type="ECO:0000313" key="3">
    <source>
        <dbReference type="Proteomes" id="UP001501624"/>
    </source>
</evidence>
<accession>A0ABP7I7Q1</accession>
<evidence type="ECO:0008006" key="4">
    <source>
        <dbReference type="Google" id="ProtNLM"/>
    </source>
</evidence>
<protein>
    <recommendedName>
        <fullName evidence="4">Secreted peptide</fullName>
    </recommendedName>
</protein>
<proteinExistence type="predicted"/>
<keyword evidence="1" id="KW-0812">Transmembrane</keyword>
<dbReference type="Proteomes" id="UP001501624">
    <property type="component" value="Unassembled WGS sequence"/>
</dbReference>
<evidence type="ECO:0000313" key="2">
    <source>
        <dbReference type="EMBL" id="GAA3811660.1"/>
    </source>
</evidence>
<reference evidence="3" key="1">
    <citation type="journal article" date="2019" name="Int. J. Syst. Evol. Microbiol.">
        <title>The Global Catalogue of Microorganisms (GCM) 10K type strain sequencing project: providing services to taxonomists for standard genome sequencing and annotation.</title>
        <authorList>
            <consortium name="The Broad Institute Genomics Platform"/>
            <consortium name="The Broad Institute Genome Sequencing Center for Infectious Disease"/>
            <person name="Wu L."/>
            <person name="Ma J."/>
        </authorList>
    </citation>
    <scope>NUCLEOTIDE SEQUENCE [LARGE SCALE GENOMIC DNA]</scope>
    <source>
        <strain evidence="3">JCM 17017</strain>
    </source>
</reference>
<keyword evidence="3" id="KW-1185">Reference proteome</keyword>
<name>A0ABP7I7Q1_9PSEU</name>
<dbReference type="EMBL" id="BAABCM010000003">
    <property type="protein sequence ID" value="GAA3811660.1"/>
    <property type="molecule type" value="Genomic_DNA"/>
</dbReference>
<comment type="caution">
    <text evidence="2">The sequence shown here is derived from an EMBL/GenBank/DDBJ whole genome shotgun (WGS) entry which is preliminary data.</text>
</comment>
<organism evidence="2 3">
    <name type="scientific">Amycolatopsis tucumanensis</name>
    <dbReference type="NCBI Taxonomy" id="401106"/>
    <lineage>
        <taxon>Bacteria</taxon>
        <taxon>Bacillati</taxon>
        <taxon>Actinomycetota</taxon>
        <taxon>Actinomycetes</taxon>
        <taxon>Pseudonocardiales</taxon>
        <taxon>Pseudonocardiaceae</taxon>
        <taxon>Amycolatopsis</taxon>
    </lineage>
</organism>
<feature type="transmembrane region" description="Helical" evidence="1">
    <location>
        <begin position="37"/>
        <end position="66"/>
    </location>
</feature>
<keyword evidence="1" id="KW-1133">Transmembrane helix</keyword>